<organism evidence="2 3">
    <name type="scientific">Polycladomyces abyssicola</name>
    <dbReference type="NCBI Taxonomy" id="1125966"/>
    <lineage>
        <taxon>Bacteria</taxon>
        <taxon>Bacillati</taxon>
        <taxon>Bacillota</taxon>
        <taxon>Bacilli</taxon>
        <taxon>Bacillales</taxon>
        <taxon>Thermoactinomycetaceae</taxon>
        <taxon>Polycladomyces</taxon>
    </lineage>
</organism>
<dbReference type="EMBL" id="AP024601">
    <property type="protein sequence ID" value="BCU81640.1"/>
    <property type="molecule type" value="Genomic_DNA"/>
</dbReference>
<dbReference type="Proteomes" id="UP000677436">
    <property type="component" value="Chromosome"/>
</dbReference>
<dbReference type="InterPro" id="IPR006119">
    <property type="entry name" value="Resolv_N"/>
</dbReference>
<evidence type="ECO:0000259" key="1">
    <source>
        <dbReference type="PROSITE" id="PS51736"/>
    </source>
</evidence>
<dbReference type="PROSITE" id="PS51736">
    <property type="entry name" value="RECOMBINASES_3"/>
    <property type="match status" value="1"/>
</dbReference>
<reference evidence="2" key="2">
    <citation type="journal article" date="2021" name="Microbiol. Resour. Announc.">
        <title>Complete Genome Sequence of Polycladomyces abyssicola JIR-001T, Isolated from Hemipelagic Sediment in Deep Seawater.</title>
        <authorList>
            <person name="Tsubouchi T."/>
            <person name="Kaneko Y."/>
        </authorList>
    </citation>
    <scope>NUCLEOTIDE SEQUENCE</scope>
    <source>
        <strain evidence="2">JIR-001</strain>
    </source>
</reference>
<keyword evidence="3" id="KW-1185">Reference proteome</keyword>
<dbReference type="GO" id="GO:0003677">
    <property type="term" value="F:DNA binding"/>
    <property type="evidence" value="ECO:0007669"/>
    <property type="project" value="InterPro"/>
</dbReference>
<dbReference type="GO" id="GO:0000150">
    <property type="term" value="F:DNA strand exchange activity"/>
    <property type="evidence" value="ECO:0007669"/>
    <property type="project" value="InterPro"/>
</dbReference>
<protein>
    <recommendedName>
        <fullName evidence="1">Resolvase/invertase-type recombinase catalytic domain-containing protein</fullName>
    </recommendedName>
</protein>
<proteinExistence type="predicted"/>
<evidence type="ECO:0000313" key="2">
    <source>
        <dbReference type="EMBL" id="BCU81640.1"/>
    </source>
</evidence>
<dbReference type="KEGG" id="pabs:JIR001_14230"/>
<sequence>MHQDLEIQIKELERFGVDELFREKASGKNITDRSEFRRLMDLIQPGDTVVVSIHYGRGMHI</sequence>
<feature type="domain" description="Resolvase/invertase-type recombinase catalytic" evidence="1">
    <location>
        <begin position="1"/>
        <end position="61"/>
    </location>
</feature>
<reference evidence="2" key="1">
    <citation type="journal article" date="2013" name="Int. J. Syst. Evol. Microbiol.">
        <title>Polycladomyces abyssicola gen. nov., sp. nov., a thermophilic filamentous bacterium isolated from hemipelagic sediment.</title>
        <authorList>
            <person name="Tsubouchi T."/>
            <person name="Shimane Y."/>
            <person name="Mori K."/>
            <person name="Usui K."/>
            <person name="Hiraki T."/>
            <person name="Tame A."/>
            <person name="Uematsu K."/>
            <person name="Maruyama T."/>
            <person name="Hatada Y."/>
        </authorList>
    </citation>
    <scope>NUCLEOTIDE SEQUENCE</scope>
    <source>
        <strain evidence="2">JIR-001</strain>
    </source>
</reference>
<dbReference type="AlphaFoldDB" id="A0A8D5UGR8"/>
<dbReference type="SUPFAM" id="SSF53041">
    <property type="entry name" value="Resolvase-like"/>
    <property type="match status" value="1"/>
</dbReference>
<gene>
    <name evidence="2" type="ORF">JIR001_14230</name>
</gene>
<dbReference type="Gene3D" id="3.40.50.1390">
    <property type="entry name" value="Resolvase, N-terminal catalytic domain"/>
    <property type="match status" value="1"/>
</dbReference>
<dbReference type="Pfam" id="PF00239">
    <property type="entry name" value="Resolvase"/>
    <property type="match status" value="1"/>
</dbReference>
<accession>A0A8D5UGR8</accession>
<evidence type="ECO:0000313" key="3">
    <source>
        <dbReference type="Proteomes" id="UP000677436"/>
    </source>
</evidence>
<name>A0A8D5UGR8_9BACL</name>
<dbReference type="InterPro" id="IPR036162">
    <property type="entry name" value="Resolvase-like_N_sf"/>
</dbReference>